<feature type="region of interest" description="Disordered" evidence="1">
    <location>
        <begin position="644"/>
        <end position="668"/>
    </location>
</feature>
<reference evidence="5 6" key="1">
    <citation type="submission" date="2019-06" db="EMBL/GenBank/DDBJ databases">
        <title>Genome sequence of Litorilinea aerophila BAA-2444.</title>
        <authorList>
            <person name="Maclea K.S."/>
            <person name="Maurais E.G."/>
            <person name="Iannazzi L.C."/>
        </authorList>
    </citation>
    <scope>NUCLEOTIDE SEQUENCE [LARGE SCALE GENOMIC DNA]</scope>
    <source>
        <strain evidence="5 6">ATCC BAA-2444</strain>
    </source>
</reference>
<dbReference type="Gene3D" id="2.60.40.1140">
    <property type="entry name" value="Collagen-binding surface protein Cna, B-type domain"/>
    <property type="match status" value="1"/>
</dbReference>
<dbReference type="Proteomes" id="UP000317371">
    <property type="component" value="Unassembled WGS sequence"/>
</dbReference>
<dbReference type="OrthoDB" id="961007at2"/>
<dbReference type="AlphaFoldDB" id="A0A540VES2"/>
<gene>
    <name evidence="5" type="ORF">FKZ61_12695</name>
</gene>
<evidence type="ECO:0000256" key="1">
    <source>
        <dbReference type="SAM" id="MobiDB-lite"/>
    </source>
</evidence>
<dbReference type="Pfam" id="PF01345">
    <property type="entry name" value="DUF11"/>
    <property type="match status" value="1"/>
</dbReference>
<dbReference type="SUPFAM" id="SSF117074">
    <property type="entry name" value="Hypothetical protein PA1324"/>
    <property type="match status" value="1"/>
</dbReference>
<dbReference type="EMBL" id="VIGC01000015">
    <property type="protein sequence ID" value="TQE95237.1"/>
    <property type="molecule type" value="Genomic_DNA"/>
</dbReference>
<dbReference type="PANTHER" id="PTHR35365">
    <property type="entry name" value="LP04239P"/>
    <property type="match status" value="1"/>
</dbReference>
<dbReference type="InterPro" id="IPR001434">
    <property type="entry name" value="OmcB-like_DUF11"/>
</dbReference>
<dbReference type="Pfam" id="PF24514">
    <property type="entry name" value="SpaA_4"/>
    <property type="match status" value="1"/>
</dbReference>
<comment type="caution">
    <text evidence="5">The sequence shown here is derived from an EMBL/GenBank/DDBJ whole genome shotgun (WGS) entry which is preliminary data.</text>
</comment>
<protein>
    <submittedName>
        <fullName evidence="5">Uncharacterized protein</fullName>
    </submittedName>
</protein>
<evidence type="ECO:0000313" key="6">
    <source>
        <dbReference type="Proteomes" id="UP000317371"/>
    </source>
</evidence>
<feature type="signal peptide" evidence="2">
    <location>
        <begin position="1"/>
        <end position="20"/>
    </location>
</feature>
<dbReference type="InterPro" id="IPR055371">
    <property type="entry name" value="SpaA_PFL_dom_4"/>
</dbReference>
<accession>A0A540VES2</accession>
<dbReference type="InParanoid" id="A0A540VES2"/>
<sequence length="709" mass="73450">MGLLIAGLLVFLGTVPAAQAAEPRQMAGNPRCDDLGLGDLEDFKIEPERLYMNNEAFASNDGSFTGTYHLDGVGMVQVTVTGWKDGDEENQFRWQTDFPVAAVIVKAKGALVYDYTGQGGATADEGLHAPEDKGISHINFCFTKPPKPTPTPTVEPSPTPTPTVEPSPTPTPTVEPSPTPTPTVEPSPTPTPTAEPSPTPTPTPTVEPSPTPTPTAEPSPTPTPTVEPSPTPTPTVEPSPTPTPTAEPSPTPTPTAEPSPTPTPTVEPSPTPTPTAEPSPTPTPTAEPSPTPTPTVEPSPTPTPTVEPSPTPTPTVEPSPTPTPTAEPSPTPTPTVEPSPTPTPTVEPSPTPTPTAEPSPTPTPTVEPSPTPTPTAEPSPTPTPTAEPSPTPTPTVEPSPTPTPTVEPSPTPTPTVEPSPTPTPTVEPSPTPTPTVEPSPTPTPTAEPLPGKVVVVKQTQPEGSTGQFSFAGSFGPFTLGGGQSQAFGGLAPGTYQVAEQTPAGWVLVNATCDDGSTPDAIQVDAGETVTCTFVNRRQVYDLALEKQLPEILPVLRPGDPVTFTLRIANQGELDAHDIVVTDWVRPEDFVFHADANPGWTGDPSRPQRLVPLVPAGQSVSVPIVLHVAPDVDGSRSLMNCAEIQADDGDDQDSTPGNYGGGAAQEDDTGCVEVPATLVEPLNPTRLDPEQQPGIPADRGHAIYLPIVRR</sequence>
<evidence type="ECO:0000313" key="5">
    <source>
        <dbReference type="EMBL" id="TQE95237.1"/>
    </source>
</evidence>
<proteinExistence type="predicted"/>
<keyword evidence="2" id="KW-0732">Signal</keyword>
<keyword evidence="6" id="KW-1185">Reference proteome</keyword>
<organism evidence="5 6">
    <name type="scientific">Litorilinea aerophila</name>
    <dbReference type="NCBI Taxonomy" id="1204385"/>
    <lineage>
        <taxon>Bacteria</taxon>
        <taxon>Bacillati</taxon>
        <taxon>Chloroflexota</taxon>
        <taxon>Caldilineae</taxon>
        <taxon>Caldilineales</taxon>
        <taxon>Caldilineaceae</taxon>
        <taxon>Litorilinea</taxon>
    </lineage>
</organism>
<name>A0A540VES2_9CHLR</name>
<evidence type="ECO:0000259" key="4">
    <source>
        <dbReference type="Pfam" id="PF24514"/>
    </source>
</evidence>
<dbReference type="PANTHER" id="PTHR35365:SF18">
    <property type="entry name" value="MUCIN-19-LIKE-RELATED"/>
    <property type="match status" value="1"/>
</dbReference>
<feature type="domain" description="SpaA-like prealbumin fold" evidence="4">
    <location>
        <begin position="453"/>
        <end position="537"/>
    </location>
</feature>
<evidence type="ECO:0000256" key="2">
    <source>
        <dbReference type="SAM" id="SignalP"/>
    </source>
</evidence>
<dbReference type="RefSeq" id="WP_141610515.1">
    <property type="nucleotide sequence ID" value="NZ_VIGC02000015.1"/>
</dbReference>
<dbReference type="InterPro" id="IPR053121">
    <property type="entry name" value="Spore_Coat_Assembly"/>
</dbReference>
<feature type="domain" description="DUF11" evidence="3">
    <location>
        <begin position="541"/>
        <end position="653"/>
    </location>
</feature>
<evidence type="ECO:0000259" key="3">
    <source>
        <dbReference type="Pfam" id="PF01345"/>
    </source>
</evidence>
<feature type="chain" id="PRO_5021719605" evidence="2">
    <location>
        <begin position="21"/>
        <end position="709"/>
    </location>
</feature>
<feature type="compositionally biased region" description="Pro residues" evidence="1">
    <location>
        <begin position="145"/>
        <end position="447"/>
    </location>
</feature>
<feature type="region of interest" description="Disordered" evidence="1">
    <location>
        <begin position="138"/>
        <end position="449"/>
    </location>
</feature>